<sequence>MDIEKHDIVDMKDPGIMLDVDIPNIAQRTSKGDNIYWITWGQRHESALTNKLSEGLGVPIESLEECRFAIELVKDKYFPNGYQGQDEWRRYLDGTNSLTCLNVIPNPDTRLQLRIFAREGEKNSELESDWLVDIPRSIKSPEHALALYECLLTYLGYVGIGAWGIRSEVLGTDISEQTKADGRVVEFRKNILSWSFKLPYFEGSEHVVVDKLMESRYKNIPKVKSDEQGRKIWVVENITDPDIVINYFNMIANTNTKLAKGCY</sequence>
<organism evidence="1 2">
    <name type="scientific">Candidatus Dojkabacteria bacterium</name>
    <dbReference type="NCBI Taxonomy" id="2099670"/>
    <lineage>
        <taxon>Bacteria</taxon>
        <taxon>Candidatus Dojkabacteria</taxon>
    </lineage>
</organism>
<dbReference type="AlphaFoldDB" id="A0A832Q895"/>
<dbReference type="EMBL" id="DUTP01000005">
    <property type="protein sequence ID" value="HHX99584.1"/>
    <property type="molecule type" value="Genomic_DNA"/>
</dbReference>
<evidence type="ECO:0000313" key="1">
    <source>
        <dbReference type="EMBL" id="HHX99584.1"/>
    </source>
</evidence>
<evidence type="ECO:0000313" key="2">
    <source>
        <dbReference type="Proteomes" id="UP000576550"/>
    </source>
</evidence>
<comment type="caution">
    <text evidence="1">The sequence shown here is derived from an EMBL/GenBank/DDBJ whole genome shotgun (WGS) entry which is preliminary data.</text>
</comment>
<gene>
    <name evidence="1" type="ORF">GX533_02840</name>
</gene>
<accession>A0A832Q895</accession>
<reference evidence="1 2" key="1">
    <citation type="journal article" date="2020" name="Biotechnol. Biofuels">
        <title>New insights from the biogas microbiome by comprehensive genome-resolved metagenomics of nearly 1600 species originating from multiple anaerobic digesters.</title>
        <authorList>
            <person name="Campanaro S."/>
            <person name="Treu L."/>
            <person name="Rodriguez-R L.M."/>
            <person name="Kovalovszki A."/>
            <person name="Ziels R.M."/>
            <person name="Maus I."/>
            <person name="Zhu X."/>
            <person name="Kougias P.G."/>
            <person name="Basile A."/>
            <person name="Luo G."/>
            <person name="Schluter A."/>
            <person name="Konstantinidis K.T."/>
            <person name="Angelidaki I."/>
        </authorList>
    </citation>
    <scope>NUCLEOTIDE SEQUENCE [LARGE SCALE GENOMIC DNA]</scope>
    <source>
        <strain evidence="1">AS05jafATM_89</strain>
    </source>
</reference>
<dbReference type="Proteomes" id="UP000576550">
    <property type="component" value="Unassembled WGS sequence"/>
</dbReference>
<protein>
    <submittedName>
        <fullName evidence="1">Uncharacterized protein</fullName>
    </submittedName>
</protein>
<name>A0A832Q895_9BACT</name>
<proteinExistence type="predicted"/>